<dbReference type="InterPro" id="IPR000847">
    <property type="entry name" value="LysR_HTH_N"/>
</dbReference>
<reference evidence="6 7" key="1">
    <citation type="submission" date="2015-01" db="EMBL/GenBank/DDBJ databases">
        <title>Genome sequence of the beneficial rhizobacterium Pseudomonas fluorescens 2-79.</title>
        <authorList>
            <person name="Thuermer A."/>
            <person name="Daniel R."/>
        </authorList>
    </citation>
    <scope>NUCLEOTIDE SEQUENCE [LARGE SCALE GENOMIC DNA]</scope>
    <source>
        <strain evidence="6 7">2-79</strain>
    </source>
</reference>
<keyword evidence="2" id="KW-0805">Transcription regulation</keyword>
<evidence type="ECO:0000256" key="3">
    <source>
        <dbReference type="ARBA" id="ARBA00023125"/>
    </source>
</evidence>
<dbReference type="Pfam" id="PF03466">
    <property type="entry name" value="LysR_substrate"/>
    <property type="match status" value="1"/>
</dbReference>
<dbReference type="Pfam" id="PF00126">
    <property type="entry name" value="HTH_1"/>
    <property type="match status" value="1"/>
</dbReference>
<organism evidence="6 7">
    <name type="scientific">Pseudomonas fluorescens</name>
    <dbReference type="NCBI Taxonomy" id="294"/>
    <lineage>
        <taxon>Bacteria</taxon>
        <taxon>Pseudomonadati</taxon>
        <taxon>Pseudomonadota</taxon>
        <taxon>Gammaproteobacteria</taxon>
        <taxon>Pseudomonadales</taxon>
        <taxon>Pseudomonadaceae</taxon>
        <taxon>Pseudomonas</taxon>
    </lineage>
</organism>
<dbReference type="PATRIC" id="fig|294.125.peg.4002"/>
<dbReference type="GO" id="GO:0003700">
    <property type="term" value="F:DNA-binding transcription factor activity"/>
    <property type="evidence" value="ECO:0007669"/>
    <property type="project" value="InterPro"/>
</dbReference>
<gene>
    <name evidence="6" type="primary">dmlR_20</name>
    <name evidence="6" type="ORF">PFLU3_39010</name>
</gene>
<dbReference type="InterPro" id="IPR058163">
    <property type="entry name" value="LysR-type_TF_proteobact-type"/>
</dbReference>
<dbReference type="GO" id="GO:0043565">
    <property type="term" value="F:sequence-specific DNA binding"/>
    <property type="evidence" value="ECO:0007669"/>
    <property type="project" value="TreeGrafter"/>
</dbReference>
<dbReference type="Proteomes" id="UP000032210">
    <property type="component" value="Unassembled WGS sequence"/>
</dbReference>
<dbReference type="InterPro" id="IPR036388">
    <property type="entry name" value="WH-like_DNA-bd_sf"/>
</dbReference>
<keyword evidence="4" id="KW-0804">Transcription</keyword>
<feature type="domain" description="HTH lysR-type" evidence="5">
    <location>
        <begin position="5"/>
        <end position="62"/>
    </location>
</feature>
<dbReference type="PROSITE" id="PS50931">
    <property type="entry name" value="HTH_LYSR"/>
    <property type="match status" value="1"/>
</dbReference>
<protein>
    <submittedName>
        <fullName evidence="6">DmlR_20 protein</fullName>
    </submittedName>
</protein>
<dbReference type="GO" id="GO:0006351">
    <property type="term" value="P:DNA-templated transcription"/>
    <property type="evidence" value="ECO:0007669"/>
    <property type="project" value="TreeGrafter"/>
</dbReference>
<evidence type="ECO:0000259" key="5">
    <source>
        <dbReference type="PROSITE" id="PS50931"/>
    </source>
</evidence>
<evidence type="ECO:0000313" key="7">
    <source>
        <dbReference type="Proteomes" id="UP000032210"/>
    </source>
</evidence>
<name>A0A0D0SEF6_PSEFL</name>
<dbReference type="SUPFAM" id="SSF46785">
    <property type="entry name" value="Winged helix' DNA-binding domain"/>
    <property type="match status" value="1"/>
</dbReference>
<comment type="similarity">
    <text evidence="1">Belongs to the LysR transcriptional regulatory family.</text>
</comment>
<evidence type="ECO:0000313" key="6">
    <source>
        <dbReference type="EMBL" id="KIR20678.1"/>
    </source>
</evidence>
<dbReference type="PANTHER" id="PTHR30537">
    <property type="entry name" value="HTH-TYPE TRANSCRIPTIONAL REGULATOR"/>
    <property type="match status" value="1"/>
</dbReference>
<sequence>MFASERLKGIDVFVCVAQCGSFTAAAENMALTASAVSKSIARLEKRLGARLFQRTTRVLALTDAGTAFLRTCTGVLADLEEAELSLQAENTEPRGRVRIDLPGTFGRTQVLPFLVPWMQAHPLLVPHLTFCDGLVDPFREGADIVVRIGNANEWPQTLGHKVLAHEWHVLCAAPAYLARHGTPVSEHDLVHHQCIAYGWADGRISPWRYTGEQGMTLHKHAAPQWVVGNGEGLLMAALAGCGIVQLPTWLAKQQLHDGTLVQVLPQLATAGFEINLAWVKSRQAQPKVRVVLDALIAGLGTQD</sequence>
<accession>A0A0D0SEF6</accession>
<dbReference type="EMBL" id="JXCQ01000041">
    <property type="protein sequence ID" value="KIR20678.1"/>
    <property type="molecule type" value="Genomic_DNA"/>
</dbReference>
<dbReference type="InterPro" id="IPR036390">
    <property type="entry name" value="WH_DNA-bd_sf"/>
</dbReference>
<dbReference type="PRINTS" id="PR00039">
    <property type="entry name" value="HTHLYSR"/>
</dbReference>
<dbReference type="Gene3D" id="3.40.190.290">
    <property type="match status" value="1"/>
</dbReference>
<dbReference type="InterPro" id="IPR005119">
    <property type="entry name" value="LysR_subst-bd"/>
</dbReference>
<dbReference type="SUPFAM" id="SSF53850">
    <property type="entry name" value="Periplasmic binding protein-like II"/>
    <property type="match status" value="1"/>
</dbReference>
<dbReference type="AlphaFoldDB" id="A0A0D0SEF6"/>
<dbReference type="Gene3D" id="1.10.10.10">
    <property type="entry name" value="Winged helix-like DNA-binding domain superfamily/Winged helix DNA-binding domain"/>
    <property type="match status" value="1"/>
</dbReference>
<dbReference type="FunFam" id="1.10.10.10:FF:000001">
    <property type="entry name" value="LysR family transcriptional regulator"/>
    <property type="match status" value="1"/>
</dbReference>
<comment type="caution">
    <text evidence="6">The sequence shown here is derived from an EMBL/GenBank/DDBJ whole genome shotgun (WGS) entry which is preliminary data.</text>
</comment>
<keyword evidence="3" id="KW-0238">DNA-binding</keyword>
<dbReference type="CDD" id="cd08475">
    <property type="entry name" value="PBP2_CrgA_like_6"/>
    <property type="match status" value="1"/>
</dbReference>
<evidence type="ECO:0000256" key="2">
    <source>
        <dbReference type="ARBA" id="ARBA00023015"/>
    </source>
</evidence>
<dbReference type="PANTHER" id="PTHR30537:SF72">
    <property type="entry name" value="LYSR FAMILY TRANSCRIPTIONAL REGULATOR"/>
    <property type="match status" value="1"/>
</dbReference>
<evidence type="ECO:0000256" key="1">
    <source>
        <dbReference type="ARBA" id="ARBA00009437"/>
    </source>
</evidence>
<dbReference type="RefSeq" id="WP_043050179.1">
    <property type="nucleotide sequence ID" value="NZ_JXCQ01000041.1"/>
</dbReference>
<proteinExistence type="inferred from homology"/>
<evidence type="ECO:0000256" key="4">
    <source>
        <dbReference type="ARBA" id="ARBA00023163"/>
    </source>
</evidence>